<dbReference type="SMART" id="SM00151">
    <property type="entry name" value="SWIB"/>
    <property type="match status" value="1"/>
</dbReference>
<dbReference type="PANTHER" id="PTHR13844">
    <property type="entry name" value="SWI/SNF-RELATED MATRIX-ASSOCIATED ACTIN-DEPENDENT REGULATOR OF CHROMATIN SUBFAMILY D"/>
    <property type="match status" value="1"/>
</dbReference>
<feature type="domain" description="DM2" evidence="2">
    <location>
        <begin position="62"/>
        <end position="140"/>
    </location>
</feature>
<name>A0ABD3B237_9GENT</name>
<dbReference type="SUPFAM" id="SSF47592">
    <property type="entry name" value="SWIB/MDM2 domain"/>
    <property type="match status" value="1"/>
</dbReference>
<dbReference type="InterPro" id="IPR019835">
    <property type="entry name" value="SWIB_domain"/>
</dbReference>
<dbReference type="EMBL" id="JBJUIK010000001">
    <property type="protein sequence ID" value="KAL3537214.1"/>
    <property type="molecule type" value="Genomic_DNA"/>
</dbReference>
<evidence type="ECO:0000259" key="2">
    <source>
        <dbReference type="PROSITE" id="PS51925"/>
    </source>
</evidence>
<dbReference type="InterPro" id="IPR036885">
    <property type="entry name" value="SWIB_MDM2_dom_sf"/>
</dbReference>
<dbReference type="AlphaFoldDB" id="A0ABD3B237"/>
<gene>
    <name evidence="3" type="ORF">ACH5RR_000580</name>
</gene>
<protein>
    <recommendedName>
        <fullName evidence="2">DM2 domain-containing protein</fullName>
    </recommendedName>
</protein>
<dbReference type="InterPro" id="IPR003121">
    <property type="entry name" value="SWIB_MDM2_domain"/>
</dbReference>
<evidence type="ECO:0000256" key="1">
    <source>
        <dbReference type="SAM" id="MobiDB-lite"/>
    </source>
</evidence>
<dbReference type="Proteomes" id="UP001630127">
    <property type="component" value="Unassembled WGS sequence"/>
</dbReference>
<organism evidence="3 4">
    <name type="scientific">Cinchona calisaya</name>
    <dbReference type="NCBI Taxonomy" id="153742"/>
    <lineage>
        <taxon>Eukaryota</taxon>
        <taxon>Viridiplantae</taxon>
        <taxon>Streptophyta</taxon>
        <taxon>Embryophyta</taxon>
        <taxon>Tracheophyta</taxon>
        <taxon>Spermatophyta</taxon>
        <taxon>Magnoliopsida</taxon>
        <taxon>eudicotyledons</taxon>
        <taxon>Gunneridae</taxon>
        <taxon>Pentapetalae</taxon>
        <taxon>asterids</taxon>
        <taxon>lamiids</taxon>
        <taxon>Gentianales</taxon>
        <taxon>Rubiaceae</taxon>
        <taxon>Cinchonoideae</taxon>
        <taxon>Cinchoneae</taxon>
        <taxon>Cinchona</taxon>
    </lineage>
</organism>
<feature type="region of interest" description="Disordered" evidence="1">
    <location>
        <begin position="16"/>
        <end position="63"/>
    </location>
</feature>
<feature type="compositionally biased region" description="Low complexity" evidence="1">
    <location>
        <begin position="16"/>
        <end position="48"/>
    </location>
</feature>
<proteinExistence type="predicted"/>
<sequence>MSRVFRGTRVLLQAAKAATKPSSASTATTAAPAATSKKKPSIAAAAAAKPKKTRSPSTPNSGIFKLTPVSPALHDFLGASEASRSDAVKKVWDYIKLHNLQNPANKREINCDEKLKTLFEGKDKVEMLEIARILSRHFVKTG</sequence>
<dbReference type="Gene3D" id="1.10.245.10">
    <property type="entry name" value="SWIB/MDM2 domain"/>
    <property type="match status" value="1"/>
</dbReference>
<dbReference type="PROSITE" id="PS51925">
    <property type="entry name" value="SWIB_MDM2"/>
    <property type="match status" value="1"/>
</dbReference>
<dbReference type="CDD" id="cd10567">
    <property type="entry name" value="SWIB-MDM2_like"/>
    <property type="match status" value="1"/>
</dbReference>
<keyword evidence="4" id="KW-1185">Reference proteome</keyword>
<accession>A0ABD3B237</accession>
<reference evidence="3 4" key="1">
    <citation type="submission" date="2024-11" db="EMBL/GenBank/DDBJ databases">
        <title>A near-complete genome assembly of Cinchona calisaya.</title>
        <authorList>
            <person name="Lian D.C."/>
            <person name="Zhao X.W."/>
            <person name="Wei L."/>
        </authorList>
    </citation>
    <scope>NUCLEOTIDE SEQUENCE [LARGE SCALE GENOMIC DNA]</scope>
    <source>
        <tissue evidence="3">Nenye</tissue>
    </source>
</reference>
<evidence type="ECO:0000313" key="4">
    <source>
        <dbReference type="Proteomes" id="UP001630127"/>
    </source>
</evidence>
<dbReference type="Pfam" id="PF02201">
    <property type="entry name" value="SWIB"/>
    <property type="match status" value="1"/>
</dbReference>
<comment type="caution">
    <text evidence="3">The sequence shown here is derived from an EMBL/GenBank/DDBJ whole genome shotgun (WGS) entry which is preliminary data.</text>
</comment>
<evidence type="ECO:0000313" key="3">
    <source>
        <dbReference type="EMBL" id="KAL3537214.1"/>
    </source>
</evidence>